<sequence length="176" mass="19961">MRNKYTSLQKHPDNWHSFDDNENNIGEYLEPSVSEEKIPPPPYSETLKTSHETQEYDEENVPANPPSPCYIKLPICIAAFLLLTLPCMIMARFMDPSTYLAGFFFVYCASLSWILYVTYEAWTKIFKEVMGNIASGIETGVHCSLRGIWSAFLSSKKGIKEAVVTIVCETKKATRS</sequence>
<dbReference type="AlphaFoldDB" id="A0AAF0AXY9"/>
<evidence type="ECO:0000256" key="1">
    <source>
        <dbReference type="SAM" id="MobiDB-lite"/>
    </source>
</evidence>
<dbReference type="GeneID" id="80877442"/>
<feature type="transmembrane region" description="Helical" evidence="2">
    <location>
        <begin position="73"/>
        <end position="93"/>
    </location>
</feature>
<dbReference type="EMBL" id="CP115612">
    <property type="protein sequence ID" value="WBW74194.1"/>
    <property type="molecule type" value="Genomic_DNA"/>
</dbReference>
<feature type="compositionally biased region" description="Basic and acidic residues" evidence="1">
    <location>
        <begin position="10"/>
        <end position="19"/>
    </location>
</feature>
<gene>
    <name evidence="3" type="ORF">SOMG_03966</name>
</gene>
<accession>A0AAF0AXY9</accession>
<feature type="region of interest" description="Disordered" evidence="1">
    <location>
        <begin position="1"/>
        <end position="61"/>
    </location>
</feature>
<keyword evidence="2" id="KW-0812">Transmembrane</keyword>
<evidence type="ECO:0000313" key="4">
    <source>
        <dbReference type="Proteomes" id="UP001212411"/>
    </source>
</evidence>
<dbReference type="Proteomes" id="UP001212411">
    <property type="component" value="Chromosome 2"/>
</dbReference>
<keyword evidence="2" id="KW-0472">Membrane</keyword>
<dbReference type="KEGG" id="som:SOMG_03966"/>
<keyword evidence="4" id="KW-1185">Reference proteome</keyword>
<organism evidence="3 4">
    <name type="scientific">Schizosaccharomyces osmophilus</name>
    <dbReference type="NCBI Taxonomy" id="2545709"/>
    <lineage>
        <taxon>Eukaryota</taxon>
        <taxon>Fungi</taxon>
        <taxon>Dikarya</taxon>
        <taxon>Ascomycota</taxon>
        <taxon>Taphrinomycotina</taxon>
        <taxon>Schizosaccharomycetes</taxon>
        <taxon>Schizosaccharomycetales</taxon>
        <taxon>Schizosaccharomycetaceae</taxon>
        <taxon>Schizosaccharomyces</taxon>
    </lineage>
</organism>
<evidence type="ECO:0000313" key="3">
    <source>
        <dbReference type="EMBL" id="WBW74194.1"/>
    </source>
</evidence>
<protein>
    <submittedName>
        <fullName evidence="3">Uncharacterized protein</fullName>
    </submittedName>
</protein>
<dbReference type="RefSeq" id="XP_056038437.1">
    <property type="nucleotide sequence ID" value="XM_056182753.1"/>
</dbReference>
<reference evidence="3 4" key="1">
    <citation type="journal article" date="2023" name="G3 (Bethesda)">
        <title>A high-quality reference genome for the fission yeast Schizosaccharomyces osmophilus.</title>
        <authorList>
            <person name="Jia G.S."/>
            <person name="Zhang W.C."/>
            <person name="Liang Y."/>
            <person name="Liu X.H."/>
            <person name="Rhind N."/>
            <person name="Pidoux A."/>
            <person name="Brysch-Herzberg M."/>
            <person name="Du L.L."/>
        </authorList>
    </citation>
    <scope>NUCLEOTIDE SEQUENCE [LARGE SCALE GENOMIC DNA]</scope>
    <source>
        <strain evidence="3 4">CBS 15793</strain>
    </source>
</reference>
<proteinExistence type="predicted"/>
<keyword evidence="2" id="KW-1133">Transmembrane helix</keyword>
<name>A0AAF0AXY9_9SCHI</name>
<feature type="transmembrane region" description="Helical" evidence="2">
    <location>
        <begin position="99"/>
        <end position="119"/>
    </location>
</feature>
<evidence type="ECO:0000256" key="2">
    <source>
        <dbReference type="SAM" id="Phobius"/>
    </source>
</evidence>